<proteinExistence type="predicted"/>
<sequence length="354" mass="39453">MPLKTFTPDEPALPMNYPGFVLRPLREEGYPAIALLADTGLDEKQLEDPHFRCGFQPLRRFFLNAIEQTSDPHLGAHLALKFEPAYVGLPSYTAMNAACFEDGLKVLERFFFLTFPAFDFTLIDMGNSLEPGEMAIRLRSKFPFDDIEYFGFSSAMVAIDGLLKAMLRSDQVTGRAETTVKQPDGWSDVAPKIGFQVQFEAAENRLLFPKDLLPRPLPGADPINHARLLALCEQFAADVSQVTTPLAQVMARLEAAENLSVQLSEIAEELGYSERGLRRQLDRCGTSYRSLLDQARVQRARALLSGTAQPIKSIASLLGFDSSSNFARSFKRWTGLTPKAFRDQAHVREASGRK</sequence>
<gene>
    <name evidence="5" type="ORF">JM93_04058</name>
</gene>
<dbReference type="PRINTS" id="PR00032">
    <property type="entry name" value="HTHARAC"/>
</dbReference>
<dbReference type="PROSITE" id="PS00041">
    <property type="entry name" value="HTH_ARAC_FAMILY_1"/>
    <property type="match status" value="1"/>
</dbReference>
<dbReference type="Proteomes" id="UP000320593">
    <property type="component" value="Unassembled WGS sequence"/>
</dbReference>
<dbReference type="EMBL" id="VLLF01000011">
    <property type="protein sequence ID" value="TWI80843.1"/>
    <property type="molecule type" value="Genomic_DNA"/>
</dbReference>
<dbReference type="InterPro" id="IPR020449">
    <property type="entry name" value="Tscrpt_reg_AraC-type_HTH"/>
</dbReference>
<comment type="caution">
    <text evidence="5">The sequence shown here is derived from an EMBL/GenBank/DDBJ whole genome shotgun (WGS) entry which is preliminary data.</text>
</comment>
<evidence type="ECO:0000313" key="6">
    <source>
        <dbReference type="Proteomes" id="UP000320593"/>
    </source>
</evidence>
<organism evidence="5 6">
    <name type="scientific">Roseibium hamelinense</name>
    <dbReference type="NCBI Taxonomy" id="150831"/>
    <lineage>
        <taxon>Bacteria</taxon>
        <taxon>Pseudomonadati</taxon>
        <taxon>Pseudomonadota</taxon>
        <taxon>Alphaproteobacteria</taxon>
        <taxon>Hyphomicrobiales</taxon>
        <taxon>Stappiaceae</taxon>
        <taxon>Roseibium</taxon>
    </lineage>
</organism>
<evidence type="ECO:0000256" key="3">
    <source>
        <dbReference type="ARBA" id="ARBA00023163"/>
    </source>
</evidence>
<keyword evidence="6" id="KW-1185">Reference proteome</keyword>
<dbReference type="PANTHER" id="PTHR47894:SF1">
    <property type="entry name" value="HTH-TYPE TRANSCRIPTIONAL REGULATOR VQSM"/>
    <property type="match status" value="1"/>
</dbReference>
<evidence type="ECO:0000256" key="1">
    <source>
        <dbReference type="ARBA" id="ARBA00023015"/>
    </source>
</evidence>
<dbReference type="InterPro" id="IPR018062">
    <property type="entry name" value="HTH_AraC-typ_CS"/>
</dbReference>
<dbReference type="GO" id="GO:0005829">
    <property type="term" value="C:cytosol"/>
    <property type="evidence" value="ECO:0007669"/>
    <property type="project" value="TreeGrafter"/>
</dbReference>
<evidence type="ECO:0000313" key="5">
    <source>
        <dbReference type="EMBL" id="TWI80843.1"/>
    </source>
</evidence>
<evidence type="ECO:0000256" key="2">
    <source>
        <dbReference type="ARBA" id="ARBA00023125"/>
    </source>
</evidence>
<dbReference type="SMART" id="SM00342">
    <property type="entry name" value="HTH_ARAC"/>
    <property type="match status" value="1"/>
</dbReference>
<keyword evidence="1" id="KW-0805">Transcription regulation</keyword>
<keyword evidence="2" id="KW-0238">DNA-binding</keyword>
<dbReference type="Gene3D" id="1.10.10.60">
    <property type="entry name" value="Homeodomain-like"/>
    <property type="match status" value="1"/>
</dbReference>
<name>A0A562SIA3_9HYPH</name>
<dbReference type="InterPro" id="IPR009057">
    <property type="entry name" value="Homeodomain-like_sf"/>
</dbReference>
<dbReference type="InterPro" id="IPR032687">
    <property type="entry name" value="AraC-type_N"/>
</dbReference>
<dbReference type="RefSeq" id="WP_145347042.1">
    <property type="nucleotide sequence ID" value="NZ_SMLY01000077.1"/>
</dbReference>
<dbReference type="AlphaFoldDB" id="A0A562SIA3"/>
<dbReference type="Pfam" id="PF12625">
    <property type="entry name" value="Arabinose_bd"/>
    <property type="match status" value="1"/>
</dbReference>
<dbReference type="InterPro" id="IPR018060">
    <property type="entry name" value="HTH_AraC"/>
</dbReference>
<dbReference type="GO" id="GO:0003700">
    <property type="term" value="F:DNA-binding transcription factor activity"/>
    <property type="evidence" value="ECO:0007669"/>
    <property type="project" value="InterPro"/>
</dbReference>
<dbReference type="SUPFAM" id="SSF46689">
    <property type="entry name" value="Homeodomain-like"/>
    <property type="match status" value="1"/>
</dbReference>
<reference evidence="5 6" key="1">
    <citation type="submission" date="2019-07" db="EMBL/GenBank/DDBJ databases">
        <title>Genomic Encyclopedia of Archaeal and Bacterial Type Strains, Phase II (KMG-II): from individual species to whole genera.</title>
        <authorList>
            <person name="Goeker M."/>
        </authorList>
    </citation>
    <scope>NUCLEOTIDE SEQUENCE [LARGE SCALE GENOMIC DNA]</scope>
    <source>
        <strain evidence="5 6">ATCC BAA-252</strain>
    </source>
</reference>
<accession>A0A562SIA3</accession>
<dbReference type="PANTHER" id="PTHR47894">
    <property type="entry name" value="HTH-TYPE TRANSCRIPTIONAL REGULATOR GADX"/>
    <property type="match status" value="1"/>
</dbReference>
<dbReference type="PROSITE" id="PS01124">
    <property type="entry name" value="HTH_ARAC_FAMILY_2"/>
    <property type="match status" value="1"/>
</dbReference>
<keyword evidence="3" id="KW-0804">Transcription</keyword>
<dbReference type="OrthoDB" id="9805730at2"/>
<dbReference type="Pfam" id="PF12833">
    <property type="entry name" value="HTH_18"/>
    <property type="match status" value="1"/>
</dbReference>
<protein>
    <submittedName>
        <fullName evidence="5">AraC family transcriptional regulator</fullName>
    </submittedName>
</protein>
<evidence type="ECO:0000259" key="4">
    <source>
        <dbReference type="PROSITE" id="PS01124"/>
    </source>
</evidence>
<dbReference type="GO" id="GO:0000976">
    <property type="term" value="F:transcription cis-regulatory region binding"/>
    <property type="evidence" value="ECO:0007669"/>
    <property type="project" value="TreeGrafter"/>
</dbReference>
<feature type="domain" description="HTH araC/xylS-type" evidence="4">
    <location>
        <begin position="247"/>
        <end position="344"/>
    </location>
</feature>